<evidence type="ECO:0000313" key="2">
    <source>
        <dbReference type="EMBL" id="SDB87873.1"/>
    </source>
</evidence>
<keyword evidence="3" id="KW-1185">Reference proteome</keyword>
<dbReference type="AlphaFoldDB" id="A0A1G6H149"/>
<evidence type="ECO:0000256" key="1">
    <source>
        <dbReference type="SAM" id="MobiDB-lite"/>
    </source>
</evidence>
<organism evidence="2 3">
    <name type="scientific">Sanguibacter gelidistatuariae</name>
    <dbReference type="NCBI Taxonomy" id="1814289"/>
    <lineage>
        <taxon>Bacteria</taxon>
        <taxon>Bacillati</taxon>
        <taxon>Actinomycetota</taxon>
        <taxon>Actinomycetes</taxon>
        <taxon>Micrococcales</taxon>
        <taxon>Sanguibacteraceae</taxon>
        <taxon>Sanguibacter</taxon>
    </lineage>
</organism>
<feature type="region of interest" description="Disordered" evidence="1">
    <location>
        <begin position="274"/>
        <end position="296"/>
    </location>
</feature>
<accession>A0A1G6H149</accession>
<evidence type="ECO:0000313" key="3">
    <source>
        <dbReference type="Proteomes" id="UP000199039"/>
    </source>
</evidence>
<dbReference type="STRING" id="1814289.SAMN05216410_0633"/>
<sequence>MSTVSTMRPSSTSHVDWWFARLGTGGLQPRDTVISDVIGPLVQEARSQGLLRWSFTWHQSSTRTSLMLALLGTARVGQLLPASWITAEDRSDTAVSWPQGGQETGAAASDLAESFEELSCDLAVWAAQELSRETARAALGALLLHDAAHVLLSRQVSDPHRGAGAWEEYWDRHEATWGHRHDAVAPTLLALDLSALATYSLGPQVAELRSSSVATEWRHRWSRGLERLLDRSRELDLPSSPTRLTLIHSHLLLNRLGFLPHEEARLGAVARALDAESTPRAEEPSPTRGECHEHSH</sequence>
<evidence type="ECO:0008006" key="4">
    <source>
        <dbReference type="Google" id="ProtNLM"/>
    </source>
</evidence>
<dbReference type="EMBL" id="FMYH01000001">
    <property type="protein sequence ID" value="SDB87873.1"/>
    <property type="molecule type" value="Genomic_DNA"/>
</dbReference>
<dbReference type="Proteomes" id="UP000199039">
    <property type="component" value="Unassembled WGS sequence"/>
</dbReference>
<protein>
    <recommendedName>
        <fullName evidence="4">Thiopeptide-type bacteriocin biosynthesis domain-containing protein</fullName>
    </recommendedName>
</protein>
<proteinExistence type="predicted"/>
<reference evidence="2 3" key="1">
    <citation type="submission" date="2016-09" db="EMBL/GenBank/DDBJ databases">
        <authorList>
            <person name="Capua I."/>
            <person name="De Benedictis P."/>
            <person name="Joannis T."/>
            <person name="Lombin L.H."/>
            <person name="Cattoli G."/>
        </authorList>
    </citation>
    <scope>NUCLEOTIDE SEQUENCE [LARGE SCALE GENOMIC DNA]</scope>
    <source>
        <strain evidence="2 3">ISLP-3</strain>
    </source>
</reference>
<name>A0A1G6H149_9MICO</name>
<gene>
    <name evidence="2" type="ORF">SAMN05216410_0633</name>
</gene>